<evidence type="ECO:0000256" key="5">
    <source>
        <dbReference type="ARBA" id="ARBA00023136"/>
    </source>
</evidence>
<evidence type="ECO:0000256" key="6">
    <source>
        <dbReference type="SAM" id="Phobius"/>
    </source>
</evidence>
<dbReference type="PANTHER" id="PTHR30474:SF1">
    <property type="entry name" value="PEPTIDOGLYCAN GLYCOSYLTRANSFERASE MRDB"/>
    <property type="match status" value="1"/>
</dbReference>
<feature type="transmembrane region" description="Helical" evidence="6">
    <location>
        <begin position="78"/>
        <end position="97"/>
    </location>
</feature>
<evidence type="ECO:0000256" key="4">
    <source>
        <dbReference type="ARBA" id="ARBA00022989"/>
    </source>
</evidence>
<feature type="transmembrane region" description="Helical" evidence="6">
    <location>
        <begin position="366"/>
        <end position="384"/>
    </location>
</feature>
<keyword evidence="8" id="KW-1185">Reference proteome</keyword>
<dbReference type="InterPro" id="IPR001182">
    <property type="entry name" value="FtsW/RodA"/>
</dbReference>
<evidence type="ECO:0000313" key="7">
    <source>
        <dbReference type="EMBL" id="MFC4735267.1"/>
    </source>
</evidence>
<feature type="transmembrane region" description="Helical" evidence="6">
    <location>
        <begin position="140"/>
        <end position="159"/>
    </location>
</feature>
<name>A0ABV9NPK2_9BACI</name>
<evidence type="ECO:0000256" key="3">
    <source>
        <dbReference type="ARBA" id="ARBA00022960"/>
    </source>
</evidence>
<gene>
    <name evidence="7" type="ORF">ACFO4L_01600</name>
</gene>
<dbReference type="RefSeq" id="WP_377907890.1">
    <property type="nucleotide sequence ID" value="NZ_JBHSGK010000003.1"/>
</dbReference>
<evidence type="ECO:0000256" key="1">
    <source>
        <dbReference type="ARBA" id="ARBA00004141"/>
    </source>
</evidence>
<organism evidence="7 8">
    <name type="scientific">Bacillus daqingensis</name>
    <dbReference type="NCBI Taxonomy" id="872396"/>
    <lineage>
        <taxon>Bacteria</taxon>
        <taxon>Bacillati</taxon>
        <taxon>Bacillota</taxon>
        <taxon>Bacilli</taxon>
        <taxon>Bacillales</taxon>
        <taxon>Bacillaceae</taxon>
        <taxon>Bacillus</taxon>
    </lineage>
</organism>
<keyword evidence="2 6" id="KW-0812">Transmembrane</keyword>
<keyword evidence="4 6" id="KW-1133">Transmembrane helix</keyword>
<accession>A0ABV9NPK2</accession>
<feature type="transmembrane region" description="Helical" evidence="6">
    <location>
        <begin position="117"/>
        <end position="133"/>
    </location>
</feature>
<dbReference type="Proteomes" id="UP001595896">
    <property type="component" value="Unassembled WGS sequence"/>
</dbReference>
<feature type="transmembrane region" description="Helical" evidence="6">
    <location>
        <begin position="205"/>
        <end position="221"/>
    </location>
</feature>
<protein>
    <recommendedName>
        <fullName evidence="9">Cell division protein FtsW, lipid II flippase</fullName>
    </recommendedName>
</protein>
<comment type="caution">
    <text evidence="7">The sequence shown here is derived from an EMBL/GenBank/DDBJ whole genome shotgun (WGS) entry which is preliminary data.</text>
</comment>
<sequence length="438" mass="49556">MNDQIRTYIDSVLNHIDFKDAHVGIRAELEAHLHALIKTYKLRGFSESASIEKAVCQMGSPVRTGKSLNKIHRPKTDWLLISLIVILLGIGLVIAYFVESWDSAYPAYYMLVMQADLYGLVLLTIIVTILVPIQKLLRYWSLFILAALIIGMFATVKGISNSGSLVFLSVFDIFYLNVPAALSLLFLLGWSGLLSSIRHASKRTLFLYITMVWMTISSFLILPNLILAGLFLLLTTAGTMFTLKNIRYRLTLFSTTWLPVMIIVFYFSSNYGYAAERLNGIFTWGSDTYHAQYIPTILSQAKWIAGNSHAGINSDTFYLLPFDYTFLFVIHYGGILFALFTCMLLLLIVSKLLWNINAVTYYPLRIIGWGAVFLLVFPILWNLLTSSGLVAATFLPMPFITPGSSMQIYYAALFGIVINIHRQRFVLFNERQLKEASE</sequence>
<evidence type="ECO:0008006" key="9">
    <source>
        <dbReference type="Google" id="ProtNLM"/>
    </source>
</evidence>
<evidence type="ECO:0000313" key="8">
    <source>
        <dbReference type="Proteomes" id="UP001595896"/>
    </source>
</evidence>
<reference evidence="8" key="1">
    <citation type="journal article" date="2019" name="Int. J. Syst. Evol. Microbiol.">
        <title>The Global Catalogue of Microorganisms (GCM) 10K type strain sequencing project: providing services to taxonomists for standard genome sequencing and annotation.</title>
        <authorList>
            <consortium name="The Broad Institute Genomics Platform"/>
            <consortium name="The Broad Institute Genome Sequencing Center for Infectious Disease"/>
            <person name="Wu L."/>
            <person name="Ma J."/>
        </authorList>
    </citation>
    <scope>NUCLEOTIDE SEQUENCE [LARGE SCALE GENOMIC DNA]</scope>
    <source>
        <strain evidence="8">JCM 12165</strain>
    </source>
</reference>
<proteinExistence type="predicted"/>
<keyword evidence="3" id="KW-0133">Cell shape</keyword>
<feature type="transmembrane region" description="Helical" evidence="6">
    <location>
        <begin position="250"/>
        <end position="268"/>
    </location>
</feature>
<dbReference type="PANTHER" id="PTHR30474">
    <property type="entry name" value="CELL CYCLE PROTEIN"/>
    <property type="match status" value="1"/>
</dbReference>
<feature type="transmembrane region" description="Helical" evidence="6">
    <location>
        <begin position="165"/>
        <end position="193"/>
    </location>
</feature>
<evidence type="ECO:0000256" key="2">
    <source>
        <dbReference type="ARBA" id="ARBA00022692"/>
    </source>
</evidence>
<feature type="transmembrane region" description="Helical" evidence="6">
    <location>
        <begin position="329"/>
        <end position="354"/>
    </location>
</feature>
<feature type="transmembrane region" description="Helical" evidence="6">
    <location>
        <begin position="227"/>
        <end position="243"/>
    </location>
</feature>
<comment type="subcellular location">
    <subcellularLocation>
        <location evidence="1">Membrane</location>
        <topology evidence="1">Multi-pass membrane protein</topology>
    </subcellularLocation>
</comment>
<keyword evidence="5 6" id="KW-0472">Membrane</keyword>
<feature type="transmembrane region" description="Helical" evidence="6">
    <location>
        <begin position="404"/>
        <end position="421"/>
    </location>
</feature>
<dbReference type="EMBL" id="JBHSGK010000003">
    <property type="protein sequence ID" value="MFC4735267.1"/>
    <property type="molecule type" value="Genomic_DNA"/>
</dbReference>